<comment type="cofactor">
    <cofactor evidence="2">
        <name>Fe cation</name>
        <dbReference type="ChEBI" id="CHEBI:24875"/>
    </cofactor>
</comment>
<feature type="binding site" evidence="2">
    <location>
        <position position="68"/>
    </location>
    <ligand>
        <name>Ni(2+)</name>
        <dbReference type="ChEBI" id="CHEBI:49786"/>
    </ligand>
</feature>
<keyword evidence="1" id="KW-0560">Oxidoreductase</keyword>
<dbReference type="SUPFAM" id="SSF56762">
    <property type="entry name" value="HydB/Nqo4-like"/>
    <property type="match status" value="1"/>
</dbReference>
<feature type="binding site" evidence="2">
    <location>
        <position position="416"/>
    </location>
    <ligand>
        <name>Ni(2+)</name>
        <dbReference type="ChEBI" id="CHEBI:49786"/>
    </ligand>
</feature>
<feature type="binding site" evidence="2">
    <location>
        <position position="68"/>
    </location>
    <ligand>
        <name>Fe cation</name>
        <dbReference type="ChEBI" id="CHEBI:24875"/>
    </ligand>
</feature>
<feature type="binding site" evidence="2">
    <location>
        <position position="65"/>
    </location>
    <ligand>
        <name>Ni(2+)</name>
        <dbReference type="ChEBI" id="CHEBI:49786"/>
    </ligand>
</feature>
<dbReference type="EMBL" id="DTKJ01000050">
    <property type="protein sequence ID" value="HGZ11979.1"/>
    <property type="molecule type" value="Genomic_DNA"/>
</dbReference>
<dbReference type="PANTHER" id="PTHR43600:SF4">
    <property type="entry name" value="CYTOSOLIC NIFE-HYDROGENASE, ALPHA SUBUNIT"/>
    <property type="match status" value="1"/>
</dbReference>
<dbReference type="PROSITE" id="PS00508">
    <property type="entry name" value="NI_HGENASE_L_2"/>
    <property type="match status" value="1"/>
</dbReference>
<comment type="cofactor">
    <cofactor evidence="2">
        <name>Ni(2+)</name>
        <dbReference type="ChEBI" id="CHEBI:49786"/>
    </cofactor>
</comment>
<protein>
    <submittedName>
        <fullName evidence="3">Ni/Fe hydrogenase subunit alpha</fullName>
    </submittedName>
</protein>
<organism evidence="3">
    <name type="scientific">Desulfobacca acetoxidans</name>
    <dbReference type="NCBI Taxonomy" id="60893"/>
    <lineage>
        <taxon>Bacteria</taxon>
        <taxon>Pseudomonadati</taxon>
        <taxon>Thermodesulfobacteriota</taxon>
        <taxon>Desulfobaccia</taxon>
        <taxon>Desulfobaccales</taxon>
        <taxon>Desulfobaccaceae</taxon>
        <taxon>Desulfobacca</taxon>
    </lineage>
</organism>
<evidence type="ECO:0000256" key="2">
    <source>
        <dbReference type="PIRSR" id="PIRSR601501-1"/>
    </source>
</evidence>
<name>A0A7C5EMV5_9BACT</name>
<keyword evidence="2" id="KW-0479">Metal-binding</keyword>
<gene>
    <name evidence="3" type="ORF">ENW48_07145</name>
</gene>
<reference evidence="3" key="1">
    <citation type="journal article" date="2020" name="mSystems">
        <title>Genome- and Community-Level Interaction Insights into Carbon Utilization and Element Cycling Functions of Hydrothermarchaeota in Hydrothermal Sediment.</title>
        <authorList>
            <person name="Zhou Z."/>
            <person name="Liu Y."/>
            <person name="Xu W."/>
            <person name="Pan J."/>
            <person name="Luo Z.H."/>
            <person name="Li M."/>
        </authorList>
    </citation>
    <scope>NUCLEOTIDE SEQUENCE [LARGE SCALE GENOMIC DNA]</scope>
    <source>
        <strain evidence="3">SpSt-853</strain>
    </source>
</reference>
<dbReference type="InterPro" id="IPR001501">
    <property type="entry name" value="Ni-dep_hyd_lsu"/>
</dbReference>
<evidence type="ECO:0000313" key="3">
    <source>
        <dbReference type="EMBL" id="HGZ11979.1"/>
    </source>
</evidence>
<dbReference type="AlphaFoldDB" id="A0A7C5EMV5"/>
<comment type="caution">
    <text evidence="3">The sequence shown here is derived from an EMBL/GenBank/DDBJ whole genome shotgun (WGS) entry which is preliminary data.</text>
</comment>
<sequence>MSKEIRTIKVEYLARVEGEGALWVKIRGDRVEEAQVRIFEPPRFFEAFLRGRHFSEAPDFTARICGICPVAYQMSSCQAMEDALGLTVPEPLRKLRRLLYLAEWLASHALHVFFLHAPDFLGYQDALQMSRDHGEMVKLGLKLKKAGNTLFALIGGREVHPVNVRVGGFYRVPAREELASLKDSLAWGREAALKTVRWTKDFPFPDLEPDYEFVALSHPEEYAILTGRLRSSRDLEIPVTAYEAHFEEIQAPYSHALQSRQKGGASYLVGPLARFNLNFAQLSPLAQEAAREAGVTPVCRNPFKSIVVRALEMVQATDEALNLIETYEPPSEPAVPAQPRAGVGCGLTEAPRGSLYHRYRLNEEGLIEEAKIVPPTSQNQKSMEQDLVQFAARNLNLPDEELTLRLEQVLRNYDPCISCATHTLRVKVVRD</sequence>
<evidence type="ECO:0000256" key="1">
    <source>
        <dbReference type="ARBA" id="ARBA00023002"/>
    </source>
</evidence>
<feature type="binding site" evidence="2">
    <location>
        <position position="419"/>
    </location>
    <ligand>
        <name>Fe cation</name>
        <dbReference type="ChEBI" id="CHEBI:24875"/>
    </ligand>
</feature>
<keyword evidence="2" id="KW-0408">Iron</keyword>
<keyword evidence="2" id="KW-0533">Nickel</keyword>
<accession>A0A7C5EMV5</accession>
<dbReference type="Pfam" id="PF00374">
    <property type="entry name" value="NiFeSe_Hases"/>
    <property type="match status" value="2"/>
</dbReference>
<dbReference type="InterPro" id="IPR029014">
    <property type="entry name" value="NiFe-Hase_large"/>
</dbReference>
<feature type="binding site" evidence="2">
    <location>
        <position position="372"/>
    </location>
    <ligand>
        <name>Mg(2+)</name>
        <dbReference type="ChEBI" id="CHEBI:18420"/>
    </ligand>
</feature>
<dbReference type="Gene3D" id="1.10.645.10">
    <property type="entry name" value="Cytochrome-c3 Hydrogenase, chain B"/>
    <property type="match status" value="1"/>
</dbReference>
<dbReference type="PANTHER" id="PTHR43600">
    <property type="entry name" value="COENZYME F420 HYDROGENASE, SUBUNIT ALPHA"/>
    <property type="match status" value="1"/>
</dbReference>
<proteinExistence type="predicted"/>
<keyword evidence="2" id="KW-0460">Magnesium</keyword>
<dbReference type="GO" id="GO:0008901">
    <property type="term" value="F:ferredoxin hydrogenase activity"/>
    <property type="evidence" value="ECO:0007669"/>
    <property type="project" value="InterPro"/>
</dbReference>
<dbReference type="InterPro" id="IPR018194">
    <property type="entry name" value="Ni-dep_hyd_lsu_Ni_BS"/>
</dbReference>
<feature type="binding site" evidence="2">
    <location>
        <position position="46"/>
    </location>
    <ligand>
        <name>Mg(2+)</name>
        <dbReference type="ChEBI" id="CHEBI:18420"/>
    </ligand>
</feature>
<feature type="binding site" evidence="2">
    <location>
        <position position="422"/>
    </location>
    <ligand>
        <name>Mg(2+)</name>
        <dbReference type="ChEBI" id="CHEBI:18420"/>
    </ligand>
</feature>
<dbReference type="GO" id="GO:0016151">
    <property type="term" value="F:nickel cation binding"/>
    <property type="evidence" value="ECO:0007669"/>
    <property type="project" value="InterPro"/>
</dbReference>